<dbReference type="Proteomes" id="UP001553161">
    <property type="component" value="Unassembled WGS sequence"/>
</dbReference>
<dbReference type="Pfam" id="PF06041">
    <property type="entry name" value="DUF924"/>
    <property type="match status" value="1"/>
</dbReference>
<keyword evidence="2" id="KW-1185">Reference proteome</keyword>
<gene>
    <name evidence="1" type="ORF">AB0T83_06070</name>
</gene>
<organism evidence="1 2">
    <name type="scientific">Meridianimarinicoccus marinus</name>
    <dbReference type="NCBI Taxonomy" id="3231483"/>
    <lineage>
        <taxon>Bacteria</taxon>
        <taxon>Pseudomonadati</taxon>
        <taxon>Pseudomonadota</taxon>
        <taxon>Alphaproteobacteria</taxon>
        <taxon>Rhodobacterales</taxon>
        <taxon>Paracoccaceae</taxon>
        <taxon>Meridianimarinicoccus</taxon>
    </lineage>
</organism>
<dbReference type="Gene3D" id="1.25.40.10">
    <property type="entry name" value="Tetratricopeptide repeat domain"/>
    <property type="match status" value="1"/>
</dbReference>
<proteinExistence type="predicted"/>
<dbReference type="EMBL" id="JBFBVU010000005">
    <property type="protein sequence ID" value="MEV8466350.1"/>
    <property type="molecule type" value="Genomic_DNA"/>
</dbReference>
<evidence type="ECO:0000313" key="2">
    <source>
        <dbReference type="Proteomes" id="UP001553161"/>
    </source>
</evidence>
<dbReference type="RefSeq" id="WP_366192150.1">
    <property type="nucleotide sequence ID" value="NZ_JBFBVU010000005.1"/>
</dbReference>
<dbReference type="SUPFAM" id="SSF48452">
    <property type="entry name" value="TPR-like"/>
    <property type="match status" value="1"/>
</dbReference>
<evidence type="ECO:0000313" key="1">
    <source>
        <dbReference type="EMBL" id="MEV8466350.1"/>
    </source>
</evidence>
<dbReference type="InterPro" id="IPR010323">
    <property type="entry name" value="DUF924"/>
</dbReference>
<dbReference type="InterPro" id="IPR011990">
    <property type="entry name" value="TPR-like_helical_dom_sf"/>
</dbReference>
<dbReference type="Gene3D" id="1.20.58.320">
    <property type="entry name" value="TPR-like"/>
    <property type="match status" value="1"/>
</dbReference>
<protein>
    <submittedName>
        <fullName evidence="1">DUF924 family protein</fullName>
    </submittedName>
</protein>
<reference evidence="1 2" key="1">
    <citation type="submission" date="2024-07" db="EMBL/GenBank/DDBJ databases">
        <authorList>
            <person name="Kang M."/>
        </authorList>
    </citation>
    <scope>NUCLEOTIDE SEQUENCE [LARGE SCALE GENOMIC DNA]</scope>
    <source>
        <strain evidence="1 2">DFM31</strain>
    </source>
</reference>
<accession>A0ABV3L5J1</accession>
<name>A0ABV3L5J1_9RHOB</name>
<sequence>MTREAAPAEEILRFWTEEISPESWYRQSDDLDAEIRKRWESMWTEVREHGWPGWTPTPRSTLAFLILTDQFPRNMFRNDARAFATDAMARARAKCAIDKNWDLKVEGPVRQFFYLPLRHSECLVDQDRAVRLAITRMPDSTEGLVHARAHREVIRRFGRFPHRNTDLGRATTEVEKSFLKSGGYGSVVDSLKASA</sequence>
<comment type="caution">
    <text evidence="1">The sequence shown here is derived from an EMBL/GenBank/DDBJ whole genome shotgun (WGS) entry which is preliminary data.</text>
</comment>